<protein>
    <submittedName>
        <fullName evidence="2">Uncharacterized protein</fullName>
    </submittedName>
</protein>
<feature type="chain" id="PRO_5022704716" evidence="1">
    <location>
        <begin position="19"/>
        <end position="488"/>
    </location>
</feature>
<evidence type="ECO:0000313" key="3">
    <source>
        <dbReference type="Proteomes" id="UP000321497"/>
    </source>
</evidence>
<evidence type="ECO:0000256" key="1">
    <source>
        <dbReference type="SAM" id="SignalP"/>
    </source>
</evidence>
<dbReference type="AlphaFoldDB" id="A0A5C6Z557"/>
<comment type="caution">
    <text evidence="2">The sequence shown here is derived from an EMBL/GenBank/DDBJ whole genome shotgun (WGS) entry which is preliminary data.</text>
</comment>
<gene>
    <name evidence="2" type="ORF">ESU54_01155</name>
</gene>
<keyword evidence="3" id="KW-1185">Reference proteome</keyword>
<proteinExistence type="predicted"/>
<dbReference type="RefSeq" id="WP_111842943.1">
    <property type="nucleotide sequence ID" value="NZ_UEGI01000001.1"/>
</dbReference>
<accession>A0A5C6Z557</accession>
<reference evidence="2 3" key="1">
    <citation type="submission" date="2019-08" db="EMBL/GenBank/DDBJ databases">
        <title>Genome of Aequorivita antarctica SW49 (type strain).</title>
        <authorList>
            <person name="Bowman J.P."/>
        </authorList>
    </citation>
    <scope>NUCLEOTIDE SEQUENCE [LARGE SCALE GENOMIC DNA]</scope>
    <source>
        <strain evidence="2 3">SW49</strain>
    </source>
</reference>
<name>A0A5C6Z557_9FLAO</name>
<organism evidence="2 3">
    <name type="scientific">Aequorivita antarctica</name>
    <dbReference type="NCBI Taxonomy" id="153266"/>
    <lineage>
        <taxon>Bacteria</taxon>
        <taxon>Pseudomonadati</taxon>
        <taxon>Bacteroidota</taxon>
        <taxon>Flavobacteriia</taxon>
        <taxon>Flavobacteriales</taxon>
        <taxon>Flavobacteriaceae</taxon>
        <taxon>Aequorivita</taxon>
    </lineage>
</organism>
<dbReference type="OrthoDB" id="912496at2"/>
<dbReference type="Proteomes" id="UP000321497">
    <property type="component" value="Unassembled WGS sequence"/>
</dbReference>
<keyword evidence="1" id="KW-0732">Signal</keyword>
<evidence type="ECO:0000313" key="2">
    <source>
        <dbReference type="EMBL" id="TXD74830.1"/>
    </source>
</evidence>
<feature type="signal peptide" evidence="1">
    <location>
        <begin position="1"/>
        <end position="18"/>
    </location>
</feature>
<sequence>MFLRIIFFSTFCIFSTVAQTSFLTIPNDLKTRNKSPKDAFAVVDDENNTFAIFLDDDKTLNGYLYSEDLKPIGKFASNGLPKIYTEIIGQTLKNGQIRLFLKNANNRNFGSVLFDFEREATIETEYGFKLNDEIFLQSHSFKDKFYILTVTRRSSILNIYTFDHDGKFGKKEFDFSDKFFGDMRNDRTRLDQLLTERSQFKTEGTVVKIEESNPNNIAITSNVCKVYDRGETFILTIDEGMLYTYIFEFVVPNLTVSLKAIEKEQLPLKGILASSNSYLYEDKIFQISGLNDTLVFTVKNIETKEELKRIELSKDEEITFKNSPIIQEGTSISSDGRRELEKTAQFLRKITSEDIGVAVIKSKSGYQVTMGGNKEIQQTGGGAPMMMGGFGGGMPIGTAGAFTVSYNPVFYAFNSYKHNKSTRIECVFNDSFEHVDGIVPVNVFDKIRTYTLRNPNGKAENVFKMNDFFIYGKYNSKEDTYELFKFSE</sequence>
<dbReference type="EMBL" id="VORT01000001">
    <property type="protein sequence ID" value="TXD74830.1"/>
    <property type="molecule type" value="Genomic_DNA"/>
</dbReference>